<reference evidence="1" key="1">
    <citation type="submission" date="2021-01" db="EMBL/GenBank/DDBJ databases">
        <authorList>
            <consortium name="Genoscope - CEA"/>
            <person name="William W."/>
        </authorList>
    </citation>
    <scope>NUCLEOTIDE SEQUENCE</scope>
</reference>
<evidence type="ECO:0000313" key="1">
    <source>
        <dbReference type="EMBL" id="CAF1708619.1"/>
    </source>
</evidence>
<protein>
    <submittedName>
        <fullName evidence="1">(rape) hypothetical protein</fullName>
    </submittedName>
</protein>
<proteinExistence type="predicted"/>
<dbReference type="AlphaFoldDB" id="A0A816IFF2"/>
<gene>
    <name evidence="1" type="ORF">DARMORV10_C03P69570.1</name>
</gene>
<sequence>MELVAAMDSGKSFHGELDGEDRNLRDLLTSFLLKPASIVRVTEKMMTLVSNRVSHENWMTVYNGFMIDDPS</sequence>
<dbReference type="Proteomes" id="UP001295469">
    <property type="component" value="Chromosome C03"/>
</dbReference>
<accession>A0A816IFF2</accession>
<dbReference type="EMBL" id="HG994367">
    <property type="protein sequence ID" value="CAF1708619.1"/>
    <property type="molecule type" value="Genomic_DNA"/>
</dbReference>
<name>A0A816IFF2_BRANA</name>
<organism evidence="1">
    <name type="scientific">Brassica napus</name>
    <name type="common">Rape</name>
    <dbReference type="NCBI Taxonomy" id="3708"/>
    <lineage>
        <taxon>Eukaryota</taxon>
        <taxon>Viridiplantae</taxon>
        <taxon>Streptophyta</taxon>
        <taxon>Embryophyta</taxon>
        <taxon>Tracheophyta</taxon>
        <taxon>Spermatophyta</taxon>
        <taxon>Magnoliopsida</taxon>
        <taxon>eudicotyledons</taxon>
        <taxon>Gunneridae</taxon>
        <taxon>Pentapetalae</taxon>
        <taxon>rosids</taxon>
        <taxon>malvids</taxon>
        <taxon>Brassicales</taxon>
        <taxon>Brassicaceae</taxon>
        <taxon>Brassiceae</taxon>
        <taxon>Brassica</taxon>
    </lineage>
</organism>